<dbReference type="AlphaFoldDB" id="A0A285J5L3"/>
<gene>
    <name evidence="2" type="ORF">SAMN05421748_116189</name>
</gene>
<reference evidence="2 3" key="1">
    <citation type="submission" date="2017-09" db="EMBL/GenBank/DDBJ databases">
        <authorList>
            <person name="Ehlers B."/>
            <person name="Leendertz F.H."/>
        </authorList>
    </citation>
    <scope>NUCLEOTIDE SEQUENCE [LARGE SCALE GENOMIC DNA]</scope>
    <source>
        <strain evidence="2 3">CGMCC 4.6857</strain>
    </source>
</reference>
<proteinExistence type="predicted"/>
<keyword evidence="1" id="KW-1133">Transmembrane helix</keyword>
<evidence type="ECO:0008006" key="4">
    <source>
        <dbReference type="Google" id="ProtNLM"/>
    </source>
</evidence>
<accession>A0A285J5L3</accession>
<protein>
    <recommendedName>
        <fullName evidence="4">DUF3558 domain-containing protein</fullName>
    </recommendedName>
</protein>
<evidence type="ECO:0000313" key="3">
    <source>
        <dbReference type="Proteomes" id="UP000219612"/>
    </source>
</evidence>
<organism evidence="2 3">
    <name type="scientific">Paractinoplanes atraurantiacus</name>
    <dbReference type="NCBI Taxonomy" id="1036182"/>
    <lineage>
        <taxon>Bacteria</taxon>
        <taxon>Bacillati</taxon>
        <taxon>Actinomycetota</taxon>
        <taxon>Actinomycetes</taxon>
        <taxon>Micromonosporales</taxon>
        <taxon>Micromonosporaceae</taxon>
        <taxon>Paractinoplanes</taxon>
    </lineage>
</organism>
<sequence>MIDTATWDPPPRRPGRAKAYIGMALGLVMVTLVAVGAVRALDAPYAKGVDVCEILEVGPIIARLGAVAPRMQPSPAGDGCRFRIADDQDREFGAGRLTVAHLDNAASARIYWQLQDSDEQAFAEVPGLGHASRTLTRETSFSTMTSCDAFLDVLDSNVIVRGQVGFAAGWSGNGCEKLDGLQESLIESTRATMARLA</sequence>
<evidence type="ECO:0000256" key="1">
    <source>
        <dbReference type="SAM" id="Phobius"/>
    </source>
</evidence>
<keyword evidence="1" id="KW-0812">Transmembrane</keyword>
<feature type="transmembrane region" description="Helical" evidence="1">
    <location>
        <begin position="20"/>
        <end position="38"/>
    </location>
</feature>
<dbReference type="RefSeq" id="WP_097324283.1">
    <property type="nucleotide sequence ID" value="NZ_OBDY01000016.1"/>
</dbReference>
<keyword evidence="1" id="KW-0472">Membrane</keyword>
<dbReference type="EMBL" id="OBDY01000016">
    <property type="protein sequence ID" value="SNY55630.1"/>
    <property type="molecule type" value="Genomic_DNA"/>
</dbReference>
<dbReference type="Proteomes" id="UP000219612">
    <property type="component" value="Unassembled WGS sequence"/>
</dbReference>
<name>A0A285J5L3_9ACTN</name>
<dbReference type="OrthoDB" id="9885784at2"/>
<evidence type="ECO:0000313" key="2">
    <source>
        <dbReference type="EMBL" id="SNY55630.1"/>
    </source>
</evidence>
<keyword evidence="3" id="KW-1185">Reference proteome</keyword>